<evidence type="ECO:0000313" key="1">
    <source>
        <dbReference type="EnsemblPlants" id="TuG1812G0400000639.01.T01"/>
    </source>
</evidence>
<name>A0A8R7U4Y9_TRIUA</name>
<dbReference type="EnsemblPlants" id="TuG1812G0400000639.01.T01">
    <property type="protein sequence ID" value="TuG1812G0400000639.01.T01"/>
    <property type="gene ID" value="TuG1812G0400000639.01"/>
</dbReference>
<proteinExistence type="predicted"/>
<sequence length="68" mass="7841">MNNLFSLLFYVNVGAPWGFKEATLQEVEEASYEVIKLQVKCWNVSLARMCWNQLRHGRVHPKMGMLGA</sequence>
<evidence type="ECO:0000313" key="2">
    <source>
        <dbReference type="Proteomes" id="UP000015106"/>
    </source>
</evidence>
<reference evidence="2" key="1">
    <citation type="journal article" date="2013" name="Nature">
        <title>Draft genome of the wheat A-genome progenitor Triticum urartu.</title>
        <authorList>
            <person name="Ling H.Q."/>
            <person name="Zhao S."/>
            <person name="Liu D."/>
            <person name="Wang J."/>
            <person name="Sun H."/>
            <person name="Zhang C."/>
            <person name="Fan H."/>
            <person name="Li D."/>
            <person name="Dong L."/>
            <person name="Tao Y."/>
            <person name="Gao C."/>
            <person name="Wu H."/>
            <person name="Li Y."/>
            <person name="Cui Y."/>
            <person name="Guo X."/>
            <person name="Zheng S."/>
            <person name="Wang B."/>
            <person name="Yu K."/>
            <person name="Liang Q."/>
            <person name="Yang W."/>
            <person name="Lou X."/>
            <person name="Chen J."/>
            <person name="Feng M."/>
            <person name="Jian J."/>
            <person name="Zhang X."/>
            <person name="Luo G."/>
            <person name="Jiang Y."/>
            <person name="Liu J."/>
            <person name="Wang Z."/>
            <person name="Sha Y."/>
            <person name="Zhang B."/>
            <person name="Wu H."/>
            <person name="Tang D."/>
            <person name="Shen Q."/>
            <person name="Xue P."/>
            <person name="Zou S."/>
            <person name="Wang X."/>
            <person name="Liu X."/>
            <person name="Wang F."/>
            <person name="Yang Y."/>
            <person name="An X."/>
            <person name="Dong Z."/>
            <person name="Zhang K."/>
            <person name="Zhang X."/>
            <person name="Luo M.C."/>
            <person name="Dvorak J."/>
            <person name="Tong Y."/>
            <person name="Wang J."/>
            <person name="Yang H."/>
            <person name="Li Z."/>
            <person name="Wang D."/>
            <person name="Zhang A."/>
            <person name="Wang J."/>
        </authorList>
    </citation>
    <scope>NUCLEOTIDE SEQUENCE</scope>
    <source>
        <strain evidence="2">cv. G1812</strain>
    </source>
</reference>
<protein>
    <submittedName>
        <fullName evidence="1">Uncharacterized protein</fullName>
    </submittedName>
</protein>
<dbReference type="AlphaFoldDB" id="A0A8R7U4Y9"/>
<reference evidence="1" key="2">
    <citation type="submission" date="2018-03" db="EMBL/GenBank/DDBJ databases">
        <title>The Triticum urartu genome reveals the dynamic nature of wheat genome evolution.</title>
        <authorList>
            <person name="Ling H."/>
            <person name="Ma B."/>
            <person name="Shi X."/>
            <person name="Liu H."/>
            <person name="Dong L."/>
            <person name="Sun H."/>
            <person name="Cao Y."/>
            <person name="Gao Q."/>
            <person name="Zheng S."/>
            <person name="Li Y."/>
            <person name="Yu Y."/>
            <person name="Du H."/>
            <person name="Qi M."/>
            <person name="Li Y."/>
            <person name="Yu H."/>
            <person name="Cui Y."/>
            <person name="Wang N."/>
            <person name="Chen C."/>
            <person name="Wu H."/>
            <person name="Zhao Y."/>
            <person name="Zhang J."/>
            <person name="Li Y."/>
            <person name="Zhou W."/>
            <person name="Zhang B."/>
            <person name="Hu W."/>
            <person name="Eijk M."/>
            <person name="Tang J."/>
            <person name="Witsenboer H."/>
            <person name="Zhao S."/>
            <person name="Li Z."/>
            <person name="Zhang A."/>
            <person name="Wang D."/>
            <person name="Liang C."/>
        </authorList>
    </citation>
    <scope>NUCLEOTIDE SEQUENCE [LARGE SCALE GENOMIC DNA]</scope>
    <source>
        <strain evidence="1">cv. G1812</strain>
    </source>
</reference>
<reference evidence="1" key="3">
    <citation type="submission" date="2022-06" db="UniProtKB">
        <authorList>
            <consortium name="EnsemblPlants"/>
        </authorList>
    </citation>
    <scope>IDENTIFICATION</scope>
</reference>
<dbReference type="Gramene" id="TuG1812G0400000639.01.T01">
    <property type="protein sequence ID" value="TuG1812G0400000639.01.T01"/>
    <property type="gene ID" value="TuG1812G0400000639.01"/>
</dbReference>
<dbReference type="Proteomes" id="UP000015106">
    <property type="component" value="Chromosome 4"/>
</dbReference>
<accession>A0A8R7U4Y9</accession>
<keyword evidence="2" id="KW-1185">Reference proteome</keyword>
<organism evidence="1 2">
    <name type="scientific">Triticum urartu</name>
    <name type="common">Red wild einkorn</name>
    <name type="synonym">Crithodium urartu</name>
    <dbReference type="NCBI Taxonomy" id="4572"/>
    <lineage>
        <taxon>Eukaryota</taxon>
        <taxon>Viridiplantae</taxon>
        <taxon>Streptophyta</taxon>
        <taxon>Embryophyta</taxon>
        <taxon>Tracheophyta</taxon>
        <taxon>Spermatophyta</taxon>
        <taxon>Magnoliopsida</taxon>
        <taxon>Liliopsida</taxon>
        <taxon>Poales</taxon>
        <taxon>Poaceae</taxon>
        <taxon>BOP clade</taxon>
        <taxon>Pooideae</taxon>
        <taxon>Triticodae</taxon>
        <taxon>Triticeae</taxon>
        <taxon>Triticinae</taxon>
        <taxon>Triticum</taxon>
    </lineage>
</organism>